<dbReference type="SMART" id="SM00198">
    <property type="entry name" value="SCP"/>
    <property type="match status" value="1"/>
</dbReference>
<evidence type="ECO:0000313" key="5">
    <source>
        <dbReference type="Proteomes" id="UP000015101"/>
    </source>
</evidence>
<dbReference type="PRINTS" id="PR00837">
    <property type="entry name" value="V5TPXLIKE"/>
</dbReference>
<dbReference type="HOGENOM" id="CLU_035730_8_1_1"/>
<dbReference type="Gene3D" id="3.40.33.10">
    <property type="entry name" value="CAP"/>
    <property type="match status" value="1"/>
</dbReference>
<dbReference type="InterPro" id="IPR001283">
    <property type="entry name" value="CRISP-related"/>
</dbReference>
<dbReference type="EMBL" id="KB097783">
    <property type="protein sequence ID" value="ESN90022.1"/>
    <property type="molecule type" value="Genomic_DNA"/>
</dbReference>
<accession>T1FIX7</accession>
<keyword evidence="5" id="KW-1185">Reference proteome</keyword>
<dbReference type="FunCoup" id="T1FIX7">
    <property type="interactions" value="36"/>
</dbReference>
<dbReference type="RefSeq" id="XP_009031890.1">
    <property type="nucleotide sequence ID" value="XM_009033642.1"/>
</dbReference>
<dbReference type="eggNOG" id="KOG3017">
    <property type="taxonomic scope" value="Eukaryota"/>
</dbReference>
<dbReference type="PANTHER" id="PTHR10334">
    <property type="entry name" value="CYSTEINE-RICH SECRETORY PROTEIN-RELATED"/>
    <property type="match status" value="1"/>
</dbReference>
<name>T1FIX7_HELRO</name>
<dbReference type="OMA" id="ERYQCHP"/>
<dbReference type="CTD" id="20208776"/>
<dbReference type="PROSITE" id="PS01009">
    <property type="entry name" value="CRISP_1"/>
    <property type="match status" value="1"/>
</dbReference>
<dbReference type="PROSITE" id="PS51257">
    <property type="entry name" value="PROKAR_LIPOPROTEIN"/>
    <property type="match status" value="1"/>
</dbReference>
<dbReference type="OrthoDB" id="674273at2759"/>
<evidence type="ECO:0000313" key="4">
    <source>
        <dbReference type="EnsemblMetazoa" id="HelroP182927"/>
    </source>
</evidence>
<dbReference type="Proteomes" id="UP000015101">
    <property type="component" value="Unassembled WGS sequence"/>
</dbReference>
<dbReference type="GO" id="GO:0005615">
    <property type="term" value="C:extracellular space"/>
    <property type="evidence" value="ECO:0000318"/>
    <property type="project" value="GO_Central"/>
</dbReference>
<feature type="signal peptide" evidence="1">
    <location>
        <begin position="1"/>
        <end position="17"/>
    </location>
</feature>
<dbReference type="InterPro" id="IPR014044">
    <property type="entry name" value="CAP_dom"/>
</dbReference>
<dbReference type="InterPro" id="IPR035940">
    <property type="entry name" value="CAP_sf"/>
</dbReference>
<dbReference type="KEGG" id="hro:HELRODRAFT_182927"/>
<evidence type="ECO:0000259" key="2">
    <source>
        <dbReference type="SMART" id="SM00198"/>
    </source>
</evidence>
<dbReference type="InterPro" id="IPR018244">
    <property type="entry name" value="Allrgn_V5/Tpx1_CS"/>
</dbReference>
<evidence type="ECO:0000313" key="3">
    <source>
        <dbReference type="EMBL" id="ESN90022.1"/>
    </source>
</evidence>
<reference evidence="3 5" key="2">
    <citation type="journal article" date="2013" name="Nature">
        <title>Insights into bilaterian evolution from three spiralian genomes.</title>
        <authorList>
            <person name="Simakov O."/>
            <person name="Marletaz F."/>
            <person name="Cho S.J."/>
            <person name="Edsinger-Gonzales E."/>
            <person name="Havlak P."/>
            <person name="Hellsten U."/>
            <person name="Kuo D.H."/>
            <person name="Larsson T."/>
            <person name="Lv J."/>
            <person name="Arendt D."/>
            <person name="Savage R."/>
            <person name="Osoegawa K."/>
            <person name="de Jong P."/>
            <person name="Grimwood J."/>
            <person name="Chapman J.A."/>
            <person name="Shapiro H."/>
            <person name="Aerts A."/>
            <person name="Otillar R.P."/>
            <person name="Terry A.Y."/>
            <person name="Boore J.L."/>
            <person name="Grigoriev I.V."/>
            <person name="Lindberg D.R."/>
            <person name="Seaver E.C."/>
            <person name="Weisblat D.A."/>
            <person name="Putnam N.H."/>
            <person name="Rokhsar D.S."/>
        </authorList>
    </citation>
    <scope>NUCLEOTIDE SEQUENCE</scope>
</reference>
<evidence type="ECO:0000256" key="1">
    <source>
        <dbReference type="SAM" id="SignalP"/>
    </source>
</evidence>
<keyword evidence="1" id="KW-0732">Signal</keyword>
<protein>
    <recommendedName>
        <fullName evidence="2">SCP domain-containing protein</fullName>
    </recommendedName>
</protein>
<reference evidence="4" key="3">
    <citation type="submission" date="2015-06" db="UniProtKB">
        <authorList>
            <consortium name="EnsemblMetazoa"/>
        </authorList>
    </citation>
    <scope>IDENTIFICATION</scope>
</reference>
<reference evidence="5" key="1">
    <citation type="submission" date="2012-12" db="EMBL/GenBank/DDBJ databases">
        <authorList>
            <person name="Hellsten U."/>
            <person name="Grimwood J."/>
            <person name="Chapman J.A."/>
            <person name="Shapiro H."/>
            <person name="Aerts A."/>
            <person name="Otillar R.P."/>
            <person name="Terry A.Y."/>
            <person name="Boore J.L."/>
            <person name="Simakov O."/>
            <person name="Marletaz F."/>
            <person name="Cho S.-J."/>
            <person name="Edsinger-Gonzales E."/>
            <person name="Havlak P."/>
            <person name="Kuo D.-H."/>
            <person name="Larsson T."/>
            <person name="Lv J."/>
            <person name="Arendt D."/>
            <person name="Savage R."/>
            <person name="Osoegawa K."/>
            <person name="de Jong P."/>
            <person name="Lindberg D.R."/>
            <person name="Seaver E.C."/>
            <person name="Weisblat D.A."/>
            <person name="Putnam N.H."/>
            <person name="Grigoriev I.V."/>
            <person name="Rokhsar D.S."/>
        </authorList>
    </citation>
    <scope>NUCLEOTIDE SEQUENCE</scope>
</reference>
<gene>
    <name evidence="4" type="primary">20208776</name>
    <name evidence="3" type="ORF">HELRODRAFT_182927</name>
</gene>
<feature type="chain" id="PRO_5010980709" description="SCP domain-containing protein" evidence="1">
    <location>
        <begin position="18"/>
        <end position="166"/>
    </location>
</feature>
<dbReference type="Pfam" id="PF00188">
    <property type="entry name" value="CAP"/>
    <property type="match status" value="1"/>
</dbReference>
<dbReference type="AlphaFoldDB" id="T1FIX7"/>
<sequence length="166" mass="18660">MLFKLLLICSLTVLGCGSEKLTDDQIAEVLKIHNKLRKNEGASDMKVLRWNGALAEKADAWSEKCVFEHGNPDMPKSNFYIGQNLYASSQAPETVNYESVVRYWFSEKENYNLSTRTCAKDKICGHYTQVVWAKTTDLGCAHAVCQKLGNLYYTNGLFVVCNYAPG</sequence>
<feature type="domain" description="SCP" evidence="2">
    <location>
        <begin position="24"/>
        <end position="166"/>
    </location>
</feature>
<organism evidence="4 5">
    <name type="scientific">Helobdella robusta</name>
    <name type="common">Californian leech</name>
    <dbReference type="NCBI Taxonomy" id="6412"/>
    <lineage>
        <taxon>Eukaryota</taxon>
        <taxon>Metazoa</taxon>
        <taxon>Spiralia</taxon>
        <taxon>Lophotrochozoa</taxon>
        <taxon>Annelida</taxon>
        <taxon>Clitellata</taxon>
        <taxon>Hirudinea</taxon>
        <taxon>Rhynchobdellida</taxon>
        <taxon>Glossiphoniidae</taxon>
        <taxon>Helobdella</taxon>
    </lineage>
</organism>
<dbReference type="SUPFAM" id="SSF55797">
    <property type="entry name" value="PR-1-like"/>
    <property type="match status" value="1"/>
</dbReference>
<proteinExistence type="predicted"/>
<dbReference type="InParanoid" id="T1FIX7"/>
<dbReference type="GeneID" id="20208776"/>
<dbReference type="EMBL" id="AMQM01008471">
    <property type="status" value="NOT_ANNOTATED_CDS"/>
    <property type="molecule type" value="Genomic_DNA"/>
</dbReference>
<dbReference type="STRING" id="6412.T1FIX7"/>
<dbReference type="EnsemblMetazoa" id="HelroT182927">
    <property type="protein sequence ID" value="HelroP182927"/>
    <property type="gene ID" value="HelroG182927"/>
</dbReference>